<organism evidence="4 5">
    <name type="scientific">Phomopsis amygdali</name>
    <name type="common">Fusicoccum amygdali</name>
    <dbReference type="NCBI Taxonomy" id="1214568"/>
    <lineage>
        <taxon>Eukaryota</taxon>
        <taxon>Fungi</taxon>
        <taxon>Dikarya</taxon>
        <taxon>Ascomycota</taxon>
        <taxon>Pezizomycotina</taxon>
        <taxon>Sordariomycetes</taxon>
        <taxon>Sordariomycetidae</taxon>
        <taxon>Diaporthales</taxon>
        <taxon>Diaporthaceae</taxon>
        <taxon>Diaporthe</taxon>
    </lineage>
</organism>
<comment type="similarity">
    <text evidence="1">Belongs to the class-A beta-lactamase family.</text>
</comment>
<keyword evidence="5" id="KW-1185">Reference proteome</keyword>
<sequence length="197" mass="21498">MTKVIDQTYEDAIASKLLPGVAAIAGDKNGEIIYSKSLGRASLKEGQDRAFHSSTICALASMTKLMTSVAVLQCVEQGKLDLDKDIRPLLPDMGKYGIITGFDNEKNLPIFETDSTPISLRMLLTHTSGHEYDWLNPLLGQWRASRNEIPWSGPLLTDKSAIPLVFKPGTNFAYSGGCDWAGRAVEIAAGMTLEDFM</sequence>
<dbReference type="AlphaFoldDB" id="A0AAD9S5H6"/>
<gene>
    <name evidence="4" type="ORF">N8I77_012109</name>
</gene>
<keyword evidence="2" id="KW-0378">Hydrolase</keyword>
<dbReference type="InterPro" id="IPR012338">
    <property type="entry name" value="Beta-lactam/transpept-like"/>
</dbReference>
<reference evidence="4" key="1">
    <citation type="submission" date="2023-06" db="EMBL/GenBank/DDBJ databases">
        <authorList>
            <person name="Noh H."/>
        </authorList>
    </citation>
    <scope>NUCLEOTIDE SEQUENCE</scope>
    <source>
        <strain evidence="4">DUCC20226</strain>
    </source>
</reference>
<proteinExistence type="inferred from homology"/>
<dbReference type="Gene3D" id="3.40.710.10">
    <property type="entry name" value="DD-peptidase/beta-lactamase superfamily"/>
    <property type="match status" value="1"/>
</dbReference>
<feature type="domain" description="Beta-lactamase-related" evidence="3">
    <location>
        <begin position="6"/>
        <end position="197"/>
    </location>
</feature>
<protein>
    <recommendedName>
        <fullName evidence="3">Beta-lactamase-related domain-containing protein</fullName>
    </recommendedName>
</protein>
<dbReference type="PANTHER" id="PTHR43283:SF17">
    <property type="entry name" value="(LOVD), PUTATIVE (AFU_ORTHOLOGUE AFUA_5G00920)-RELATED"/>
    <property type="match status" value="1"/>
</dbReference>
<dbReference type="Pfam" id="PF00144">
    <property type="entry name" value="Beta-lactamase"/>
    <property type="match status" value="1"/>
</dbReference>
<dbReference type="Proteomes" id="UP001265746">
    <property type="component" value="Unassembled WGS sequence"/>
</dbReference>
<evidence type="ECO:0000313" key="4">
    <source>
        <dbReference type="EMBL" id="KAK2598719.1"/>
    </source>
</evidence>
<comment type="caution">
    <text evidence="4">The sequence shown here is derived from an EMBL/GenBank/DDBJ whole genome shotgun (WGS) entry which is preliminary data.</text>
</comment>
<dbReference type="GO" id="GO:0016787">
    <property type="term" value="F:hydrolase activity"/>
    <property type="evidence" value="ECO:0007669"/>
    <property type="project" value="UniProtKB-KW"/>
</dbReference>
<dbReference type="PANTHER" id="PTHR43283">
    <property type="entry name" value="BETA-LACTAMASE-RELATED"/>
    <property type="match status" value="1"/>
</dbReference>
<dbReference type="SUPFAM" id="SSF56601">
    <property type="entry name" value="beta-lactamase/transpeptidase-like"/>
    <property type="match status" value="1"/>
</dbReference>
<evidence type="ECO:0000259" key="3">
    <source>
        <dbReference type="Pfam" id="PF00144"/>
    </source>
</evidence>
<dbReference type="EMBL" id="JAUJFL010000008">
    <property type="protein sequence ID" value="KAK2598719.1"/>
    <property type="molecule type" value="Genomic_DNA"/>
</dbReference>
<evidence type="ECO:0000256" key="2">
    <source>
        <dbReference type="ARBA" id="ARBA00022801"/>
    </source>
</evidence>
<accession>A0AAD9S5H6</accession>
<dbReference type="InterPro" id="IPR001466">
    <property type="entry name" value="Beta-lactam-related"/>
</dbReference>
<dbReference type="InterPro" id="IPR050789">
    <property type="entry name" value="Diverse_Enzym_Activities"/>
</dbReference>
<evidence type="ECO:0000256" key="1">
    <source>
        <dbReference type="ARBA" id="ARBA00009009"/>
    </source>
</evidence>
<evidence type="ECO:0000313" key="5">
    <source>
        <dbReference type="Proteomes" id="UP001265746"/>
    </source>
</evidence>
<name>A0AAD9S5H6_PHOAM</name>